<proteinExistence type="predicted"/>
<evidence type="ECO:0000256" key="1">
    <source>
        <dbReference type="SAM" id="MobiDB-lite"/>
    </source>
</evidence>
<protein>
    <submittedName>
        <fullName evidence="2">Calcium activated chloride channel regulator 2</fullName>
    </submittedName>
</protein>
<dbReference type="AlphaFoldDB" id="A0A147B7I3"/>
<feature type="region of interest" description="Disordered" evidence="1">
    <location>
        <begin position="1"/>
        <end position="23"/>
    </location>
</feature>
<reference evidence="2" key="1">
    <citation type="submission" date="2016-03" db="EMBL/GenBank/DDBJ databases">
        <title>Gut transcriptome analysis on engorged females of Ornithodoros mimon (Acari: Argasidae) and phylogenetic inferences of soft ticks.</title>
        <authorList>
            <person name="Landulfo G.A."/>
            <person name="Giovanni D."/>
            <person name="Carvalho E."/>
            <person name="Junqueira-de-Azevedo I."/>
            <person name="Patane J."/>
            <person name="Mendoca R."/>
            <person name="Barros-Battesti D."/>
        </authorList>
    </citation>
    <scope>NUCLEOTIDE SEQUENCE</scope>
    <source>
        <strain evidence="2">Females</strain>
        <tissue evidence="2">Gut</tissue>
    </source>
</reference>
<dbReference type="EMBL" id="GEIB01001561">
    <property type="protein sequence ID" value="JAR86729.1"/>
    <property type="molecule type" value="Transcribed_RNA"/>
</dbReference>
<evidence type="ECO:0000313" key="2">
    <source>
        <dbReference type="EMBL" id="JAR86729.1"/>
    </source>
</evidence>
<name>A0A147B7I3_9ACAR</name>
<accession>A0A147B7I3</accession>
<organism evidence="2">
    <name type="scientific">Alectorobius mimon</name>
    <dbReference type="NCBI Taxonomy" id="360319"/>
    <lineage>
        <taxon>Eukaryota</taxon>
        <taxon>Metazoa</taxon>
        <taxon>Ecdysozoa</taxon>
        <taxon>Arthropoda</taxon>
        <taxon>Chelicerata</taxon>
        <taxon>Arachnida</taxon>
        <taxon>Acari</taxon>
        <taxon>Parasitiformes</taxon>
        <taxon>Ixodida</taxon>
        <taxon>Ixodoidea</taxon>
        <taxon>Argasidae</taxon>
        <taxon>Ornithodorinae</taxon>
        <taxon>Alectorobius</taxon>
    </lineage>
</organism>
<feature type="compositionally biased region" description="Polar residues" evidence="1">
    <location>
        <begin position="1"/>
        <end position="14"/>
    </location>
</feature>
<feature type="non-terminal residue" evidence="2">
    <location>
        <position position="1"/>
    </location>
</feature>
<sequence>RTNPSGDTSVSVTAVSEPKDPNHPPVRIRTFFSTIDIPHAQVSTQFKIFVELKKGELVVREAHVVASVTTPDGKLVQVRLKDNGAGADLIEQDGIYSGFFIGFSIEGRYSVEIQAHSDGGTTLITANHSPGGSSGPRRARRSAEPVPFERYDNAGVFSVAKVDPGLVYPPASIRDLRVQQALYMENNTRAVTLMWTSPGAHLDEGTCTNLTILASRERRSLQTQDTSDGFYTITNSDIVNGTLQPLESGKPQEVTFLIPDAWLPQNNSAHDVYFVVRTSNADGISSKRSNIATANFFVEQEPNVSKGETLSASRTLFCLVSAFVLWFGFSVVL</sequence>